<dbReference type="Proteomes" id="UP001157502">
    <property type="component" value="Chromosome 14"/>
</dbReference>
<evidence type="ECO:0000313" key="1">
    <source>
        <dbReference type="EMBL" id="KAJ8001858.1"/>
    </source>
</evidence>
<protein>
    <submittedName>
        <fullName evidence="1">Uncharacterized protein</fullName>
    </submittedName>
</protein>
<gene>
    <name evidence="1" type="ORF">DPEC_G00173770</name>
</gene>
<proteinExistence type="predicted"/>
<dbReference type="EMBL" id="CM055741">
    <property type="protein sequence ID" value="KAJ8001858.1"/>
    <property type="molecule type" value="Genomic_DNA"/>
</dbReference>
<comment type="caution">
    <text evidence="1">The sequence shown here is derived from an EMBL/GenBank/DDBJ whole genome shotgun (WGS) entry which is preliminary data.</text>
</comment>
<evidence type="ECO:0000313" key="2">
    <source>
        <dbReference type="Proteomes" id="UP001157502"/>
    </source>
</evidence>
<name>A0ACC2GDP8_DALPE</name>
<sequence length="144" mass="16135">MDGTRWSLFETFSGDEHSPLSHRPTNEDTPMQEEICKCVDKLERRRDQNTCRKSSCKLPSGSLRPNDPGVTFLRHSCDVPLSGAALPLFIQLVIRTQVEGRPGAEPRSITPLSLLDGGMDEEGEPGSALTDDRLFIDHMEDKRR</sequence>
<reference evidence="1" key="1">
    <citation type="submission" date="2021-05" db="EMBL/GenBank/DDBJ databases">
        <authorList>
            <person name="Pan Q."/>
            <person name="Jouanno E."/>
            <person name="Zahm M."/>
            <person name="Klopp C."/>
            <person name="Cabau C."/>
            <person name="Louis A."/>
            <person name="Berthelot C."/>
            <person name="Parey E."/>
            <person name="Roest Crollius H."/>
            <person name="Montfort J."/>
            <person name="Robinson-Rechavi M."/>
            <person name="Bouchez O."/>
            <person name="Lampietro C."/>
            <person name="Lopez Roques C."/>
            <person name="Donnadieu C."/>
            <person name="Postlethwait J."/>
            <person name="Bobe J."/>
            <person name="Dillon D."/>
            <person name="Chandos A."/>
            <person name="von Hippel F."/>
            <person name="Guiguen Y."/>
        </authorList>
    </citation>
    <scope>NUCLEOTIDE SEQUENCE</scope>
    <source>
        <strain evidence="1">YG-Jan2019</strain>
    </source>
</reference>
<accession>A0ACC2GDP8</accession>
<organism evidence="1 2">
    <name type="scientific">Dallia pectoralis</name>
    <name type="common">Alaska blackfish</name>
    <dbReference type="NCBI Taxonomy" id="75939"/>
    <lineage>
        <taxon>Eukaryota</taxon>
        <taxon>Metazoa</taxon>
        <taxon>Chordata</taxon>
        <taxon>Craniata</taxon>
        <taxon>Vertebrata</taxon>
        <taxon>Euteleostomi</taxon>
        <taxon>Actinopterygii</taxon>
        <taxon>Neopterygii</taxon>
        <taxon>Teleostei</taxon>
        <taxon>Protacanthopterygii</taxon>
        <taxon>Esociformes</taxon>
        <taxon>Umbridae</taxon>
        <taxon>Dallia</taxon>
    </lineage>
</organism>
<keyword evidence="2" id="KW-1185">Reference proteome</keyword>